<name>A0A6A5WAQ3_9PLEO</name>
<dbReference type="PANTHER" id="PTHR28058">
    <property type="entry name" value="37S RIBOSOMAL PROTEIN MRP51, MITOCHONDRIAL"/>
    <property type="match status" value="1"/>
</dbReference>
<dbReference type="EMBL" id="ML977601">
    <property type="protein sequence ID" value="KAF1998752.1"/>
    <property type="molecule type" value="Genomic_DNA"/>
</dbReference>
<dbReference type="InterPro" id="IPR016712">
    <property type="entry name" value="Rbsml_bS1m-like"/>
</dbReference>
<keyword evidence="3" id="KW-1185">Reference proteome</keyword>
<evidence type="ECO:0000256" key="1">
    <source>
        <dbReference type="SAM" id="MobiDB-lite"/>
    </source>
</evidence>
<dbReference type="Pfam" id="PF11709">
    <property type="entry name" value="Mit_ribos_Mrp51"/>
    <property type="match status" value="1"/>
</dbReference>
<dbReference type="GO" id="GO:0005763">
    <property type="term" value="C:mitochondrial small ribosomal subunit"/>
    <property type="evidence" value="ECO:0007669"/>
    <property type="project" value="TreeGrafter"/>
</dbReference>
<dbReference type="PANTHER" id="PTHR28058:SF1">
    <property type="entry name" value="SMALL RIBOSOMAL SUBUNIT PROTEIN BS1M"/>
    <property type="match status" value="1"/>
</dbReference>
<dbReference type="AlphaFoldDB" id="A0A6A5WAQ3"/>
<gene>
    <name evidence="2" type="ORF">P154DRAFT_494778</name>
</gene>
<evidence type="ECO:0000313" key="3">
    <source>
        <dbReference type="Proteomes" id="UP000799779"/>
    </source>
</evidence>
<sequence>MSLRRQNLSPTAKLLRSSRLFSIPSPLPTPPVSEPFGAGAQKGSATATLPYPTHQAIATTPASLARGDWGLKRPLPSRSHLLQVSNPVLRIKQLDSVEQITDFESAADHVRTREKWAELATPMMMGSNSTDNKDLTVVYPKSAFEPAADVTAYEGEFGLNKAALFLDAIKASGKKPKPIKFQHFSPPAYEPRTGIRRWKHEGPSLPNMSANEFTEYIEKKLHNRREEFHACLLVYVKSEIYATRASASSASDKENVPLDPKEAAIYQAKKERQWARITQEDIDAKIRALRKETAADPLNSKLFQYLITPFLRLPPLKLKATEYSADGKDWKFSDDTMPHSTHPSAGLGYLKTKSYLTTHPILGPQRQPAPTEARVVQPRATGTKKEPTARLGVAGFVADDEHRNSSVNKSPSASAQTSVDYLNVDIEGGLKIWVEPQFGSVTSDGRISLKLARRSGAEIAVKKGALEDRPPVRVASEKVAESGRFSEGLELDANAQGQELLDMLAKSSGQLGVGGEGGGEGK</sequence>
<proteinExistence type="predicted"/>
<protein>
    <submittedName>
        <fullName evidence="2">Uncharacterized protein</fullName>
    </submittedName>
</protein>
<dbReference type="OrthoDB" id="3913595at2759"/>
<reference evidence="2" key="1">
    <citation type="journal article" date="2020" name="Stud. Mycol.">
        <title>101 Dothideomycetes genomes: a test case for predicting lifestyles and emergence of pathogens.</title>
        <authorList>
            <person name="Haridas S."/>
            <person name="Albert R."/>
            <person name="Binder M."/>
            <person name="Bloem J."/>
            <person name="Labutti K."/>
            <person name="Salamov A."/>
            <person name="Andreopoulos B."/>
            <person name="Baker S."/>
            <person name="Barry K."/>
            <person name="Bills G."/>
            <person name="Bluhm B."/>
            <person name="Cannon C."/>
            <person name="Castanera R."/>
            <person name="Culley D."/>
            <person name="Daum C."/>
            <person name="Ezra D."/>
            <person name="Gonzalez J."/>
            <person name="Henrissat B."/>
            <person name="Kuo A."/>
            <person name="Liang C."/>
            <person name="Lipzen A."/>
            <person name="Lutzoni F."/>
            <person name="Magnuson J."/>
            <person name="Mondo S."/>
            <person name="Nolan M."/>
            <person name="Ohm R."/>
            <person name="Pangilinan J."/>
            <person name="Park H.-J."/>
            <person name="Ramirez L."/>
            <person name="Alfaro M."/>
            <person name="Sun H."/>
            <person name="Tritt A."/>
            <person name="Yoshinaga Y."/>
            <person name="Zwiers L.-H."/>
            <person name="Turgeon B."/>
            <person name="Goodwin S."/>
            <person name="Spatafora J."/>
            <person name="Crous P."/>
            <person name="Grigoriev I."/>
        </authorList>
    </citation>
    <scope>NUCLEOTIDE SEQUENCE</scope>
    <source>
        <strain evidence="2">CBS 123094</strain>
    </source>
</reference>
<organism evidence="2 3">
    <name type="scientific">Amniculicola lignicola CBS 123094</name>
    <dbReference type="NCBI Taxonomy" id="1392246"/>
    <lineage>
        <taxon>Eukaryota</taxon>
        <taxon>Fungi</taxon>
        <taxon>Dikarya</taxon>
        <taxon>Ascomycota</taxon>
        <taxon>Pezizomycotina</taxon>
        <taxon>Dothideomycetes</taxon>
        <taxon>Pleosporomycetidae</taxon>
        <taxon>Pleosporales</taxon>
        <taxon>Amniculicolaceae</taxon>
        <taxon>Amniculicola</taxon>
    </lineage>
</organism>
<evidence type="ECO:0000313" key="2">
    <source>
        <dbReference type="EMBL" id="KAF1998752.1"/>
    </source>
</evidence>
<dbReference type="GO" id="GO:0003735">
    <property type="term" value="F:structural constituent of ribosome"/>
    <property type="evidence" value="ECO:0007669"/>
    <property type="project" value="TreeGrafter"/>
</dbReference>
<dbReference type="GO" id="GO:0070124">
    <property type="term" value="P:mitochondrial translational initiation"/>
    <property type="evidence" value="ECO:0007669"/>
    <property type="project" value="TreeGrafter"/>
</dbReference>
<dbReference type="Proteomes" id="UP000799779">
    <property type="component" value="Unassembled WGS sequence"/>
</dbReference>
<accession>A0A6A5WAQ3</accession>
<feature type="region of interest" description="Disordered" evidence="1">
    <location>
        <begin position="25"/>
        <end position="45"/>
    </location>
</feature>